<dbReference type="GO" id="GO:0016491">
    <property type="term" value="F:oxidoreductase activity"/>
    <property type="evidence" value="ECO:0007669"/>
    <property type="project" value="UniProtKB-KW"/>
</dbReference>
<dbReference type="InterPro" id="IPR036884">
    <property type="entry name" value="2Fe-2S-bd_dom_sf"/>
</dbReference>
<dbReference type="OrthoDB" id="7375656at2"/>
<organism evidence="7 8">
    <name type="scientific">Vineibacter terrae</name>
    <dbReference type="NCBI Taxonomy" id="2586908"/>
    <lineage>
        <taxon>Bacteria</taxon>
        <taxon>Pseudomonadati</taxon>
        <taxon>Pseudomonadota</taxon>
        <taxon>Alphaproteobacteria</taxon>
        <taxon>Hyphomicrobiales</taxon>
        <taxon>Vineibacter</taxon>
    </lineage>
</organism>
<dbReference type="InterPro" id="IPR012675">
    <property type="entry name" value="Beta-grasp_dom_sf"/>
</dbReference>
<evidence type="ECO:0000259" key="6">
    <source>
        <dbReference type="PROSITE" id="PS51085"/>
    </source>
</evidence>
<dbReference type="PANTHER" id="PTHR44379:SF2">
    <property type="entry name" value="BLR6218 PROTEIN"/>
    <property type="match status" value="1"/>
</dbReference>
<evidence type="ECO:0000256" key="1">
    <source>
        <dbReference type="ARBA" id="ARBA00022714"/>
    </source>
</evidence>
<dbReference type="InterPro" id="IPR051452">
    <property type="entry name" value="Diverse_Oxidoreductases"/>
</dbReference>
<dbReference type="PROSITE" id="PS00197">
    <property type="entry name" value="2FE2S_FER_1"/>
    <property type="match status" value="1"/>
</dbReference>
<evidence type="ECO:0000313" key="8">
    <source>
        <dbReference type="Proteomes" id="UP000321638"/>
    </source>
</evidence>
<evidence type="ECO:0000256" key="4">
    <source>
        <dbReference type="ARBA" id="ARBA00023004"/>
    </source>
</evidence>
<proteinExistence type="predicted"/>
<keyword evidence="3" id="KW-0560">Oxidoreductase</keyword>
<gene>
    <name evidence="7" type="ORF">FHP25_04335</name>
</gene>
<dbReference type="Gene3D" id="3.10.20.30">
    <property type="match status" value="1"/>
</dbReference>
<evidence type="ECO:0000313" key="7">
    <source>
        <dbReference type="EMBL" id="TXL81763.1"/>
    </source>
</evidence>
<keyword evidence="5" id="KW-0411">Iron-sulfur</keyword>
<dbReference type="PANTHER" id="PTHR44379">
    <property type="entry name" value="OXIDOREDUCTASE WITH IRON-SULFUR SUBUNIT"/>
    <property type="match status" value="1"/>
</dbReference>
<keyword evidence="8" id="KW-1185">Reference proteome</keyword>
<dbReference type="InterPro" id="IPR001041">
    <property type="entry name" value="2Fe-2S_ferredoxin-type"/>
</dbReference>
<dbReference type="GO" id="GO:0046872">
    <property type="term" value="F:metal ion binding"/>
    <property type="evidence" value="ECO:0007669"/>
    <property type="project" value="UniProtKB-KW"/>
</dbReference>
<reference evidence="7 8" key="1">
    <citation type="submission" date="2019-06" db="EMBL/GenBank/DDBJ databases">
        <title>New taxonomy in bacterial strain CC-CFT640, isolated from vineyard.</title>
        <authorList>
            <person name="Lin S.-Y."/>
            <person name="Tsai C.-F."/>
            <person name="Young C.-C."/>
        </authorList>
    </citation>
    <scope>NUCLEOTIDE SEQUENCE [LARGE SCALE GENOMIC DNA]</scope>
    <source>
        <strain evidence="7 8">CC-CFT640</strain>
    </source>
</reference>
<dbReference type="RefSeq" id="WP_147845669.1">
    <property type="nucleotide sequence ID" value="NZ_VDUZ01000003.1"/>
</dbReference>
<dbReference type="EMBL" id="VDUZ01000003">
    <property type="protein sequence ID" value="TXL81763.1"/>
    <property type="molecule type" value="Genomic_DNA"/>
</dbReference>
<dbReference type="PROSITE" id="PS51085">
    <property type="entry name" value="2FE2S_FER_2"/>
    <property type="match status" value="1"/>
</dbReference>
<dbReference type="AlphaFoldDB" id="A0A5C8PUW6"/>
<accession>A0A5C8PUW6</accession>
<dbReference type="Pfam" id="PF01799">
    <property type="entry name" value="Fer2_2"/>
    <property type="match status" value="1"/>
</dbReference>
<sequence>MVKLRVNGQERSFDGDPSMPLLWYLRDELGLTGTKFGCGEALCGACTVHVDGQAVRSCITAMGDTDGRVVTTIEGLDPNGNHPMQRAWRAANVPQCGYCQSGQIMQAAALLAEKSNPSDEDIDSAMAGNICRCGTYQRIRNAIKAAAKGA</sequence>
<comment type="caution">
    <text evidence="7">The sequence shown here is derived from an EMBL/GenBank/DDBJ whole genome shotgun (WGS) entry which is preliminary data.</text>
</comment>
<feature type="domain" description="2Fe-2S ferredoxin-type" evidence="6">
    <location>
        <begin position="1"/>
        <end position="76"/>
    </location>
</feature>
<evidence type="ECO:0000256" key="5">
    <source>
        <dbReference type="ARBA" id="ARBA00023014"/>
    </source>
</evidence>
<dbReference type="Pfam" id="PF00111">
    <property type="entry name" value="Fer2"/>
    <property type="match status" value="1"/>
</dbReference>
<dbReference type="InterPro" id="IPR002888">
    <property type="entry name" value="2Fe-2S-bd"/>
</dbReference>
<dbReference type="SUPFAM" id="SSF47741">
    <property type="entry name" value="CO dehydrogenase ISP C-domain like"/>
    <property type="match status" value="1"/>
</dbReference>
<dbReference type="InterPro" id="IPR006058">
    <property type="entry name" value="2Fe2S_fd_BS"/>
</dbReference>
<dbReference type="Proteomes" id="UP000321638">
    <property type="component" value="Unassembled WGS sequence"/>
</dbReference>
<evidence type="ECO:0000256" key="2">
    <source>
        <dbReference type="ARBA" id="ARBA00022723"/>
    </source>
</evidence>
<dbReference type="GO" id="GO:0051537">
    <property type="term" value="F:2 iron, 2 sulfur cluster binding"/>
    <property type="evidence" value="ECO:0007669"/>
    <property type="project" value="UniProtKB-KW"/>
</dbReference>
<keyword evidence="4" id="KW-0408">Iron</keyword>
<dbReference type="Gene3D" id="1.10.150.120">
    <property type="entry name" value="[2Fe-2S]-binding domain"/>
    <property type="match status" value="1"/>
</dbReference>
<dbReference type="InterPro" id="IPR036010">
    <property type="entry name" value="2Fe-2S_ferredoxin-like_sf"/>
</dbReference>
<evidence type="ECO:0000256" key="3">
    <source>
        <dbReference type="ARBA" id="ARBA00023002"/>
    </source>
</evidence>
<keyword evidence="2" id="KW-0479">Metal-binding</keyword>
<dbReference type="SUPFAM" id="SSF54292">
    <property type="entry name" value="2Fe-2S ferredoxin-like"/>
    <property type="match status" value="1"/>
</dbReference>
<keyword evidence="1" id="KW-0001">2Fe-2S</keyword>
<dbReference type="CDD" id="cd00207">
    <property type="entry name" value="fer2"/>
    <property type="match status" value="1"/>
</dbReference>
<name>A0A5C8PUW6_9HYPH</name>
<dbReference type="FunFam" id="3.10.20.30:FF:000020">
    <property type="entry name" value="Xanthine dehydrogenase iron-sulfur subunit"/>
    <property type="match status" value="1"/>
</dbReference>
<protein>
    <submittedName>
        <fullName evidence="7">(2Fe-2S)-binding protein</fullName>
    </submittedName>
</protein>